<dbReference type="GO" id="GO:0005886">
    <property type="term" value="C:plasma membrane"/>
    <property type="evidence" value="ECO:0007669"/>
    <property type="project" value="TreeGrafter"/>
</dbReference>
<dbReference type="SUPFAM" id="SSF58038">
    <property type="entry name" value="SNARE fusion complex"/>
    <property type="match status" value="1"/>
</dbReference>
<proteinExistence type="inferred from homology"/>
<reference evidence="3" key="1">
    <citation type="submission" date="2021-01" db="UniProtKB">
        <authorList>
            <consortium name="EnsemblMetazoa"/>
        </authorList>
    </citation>
    <scope>IDENTIFICATION</scope>
</reference>
<evidence type="ECO:0000313" key="3">
    <source>
        <dbReference type="EnsemblMetazoa" id="XP_022662345"/>
    </source>
</evidence>
<dbReference type="Gene3D" id="1.20.5.110">
    <property type="match status" value="1"/>
</dbReference>
<keyword evidence="2" id="KW-0175">Coiled coil</keyword>
<keyword evidence="4" id="KW-1185">Reference proteome</keyword>
<organism evidence="3 4">
    <name type="scientific">Varroa destructor</name>
    <name type="common">Honeybee mite</name>
    <dbReference type="NCBI Taxonomy" id="109461"/>
    <lineage>
        <taxon>Eukaryota</taxon>
        <taxon>Metazoa</taxon>
        <taxon>Ecdysozoa</taxon>
        <taxon>Arthropoda</taxon>
        <taxon>Chelicerata</taxon>
        <taxon>Arachnida</taxon>
        <taxon>Acari</taxon>
        <taxon>Parasitiformes</taxon>
        <taxon>Mesostigmata</taxon>
        <taxon>Gamasina</taxon>
        <taxon>Dermanyssoidea</taxon>
        <taxon>Varroidae</taxon>
        <taxon>Varroa</taxon>
    </lineage>
</organism>
<sequence>MVVVNVRNVKFDDGLLKHPRPLPETSKRIQSYIDGHLRIKIDPEEAAKAEQAAIATLARLESQHEALERARKVNQDITESLKKAKTILEEMEEKDTFCGYTWFIIKSFAKGRCLRRERASDLEGDIKRLEGIVESPAVAVKLRDRYRPDPVGIVKKRGSKHQIGFVPTSFDSVEPVTRNQEIDLALQDQSEVLARHLEHLRIAALAMGKELDDQDDTISKISQEMPNDLLDENMTIAERLINTSAPSMLPPVPQ</sequence>
<dbReference type="EnsemblMetazoa" id="XM_022806610">
    <property type="protein sequence ID" value="XP_022662345"/>
    <property type="gene ID" value="LOC111250819"/>
</dbReference>
<evidence type="ECO:0000256" key="1">
    <source>
        <dbReference type="ARBA" id="ARBA00009480"/>
    </source>
</evidence>
<evidence type="ECO:0000313" key="4">
    <source>
        <dbReference type="Proteomes" id="UP000594260"/>
    </source>
</evidence>
<dbReference type="RefSeq" id="XP_022662345.1">
    <property type="nucleotide sequence ID" value="XM_022806610.1"/>
</dbReference>
<protein>
    <submittedName>
        <fullName evidence="3">Uncharacterized protein</fullName>
    </submittedName>
</protein>
<dbReference type="InParanoid" id="A0A7M7K955"/>
<dbReference type="Proteomes" id="UP000594260">
    <property type="component" value="Unplaced"/>
</dbReference>
<evidence type="ECO:0000256" key="2">
    <source>
        <dbReference type="SAM" id="Coils"/>
    </source>
</evidence>
<dbReference type="RefSeq" id="XP_022662344.1">
    <property type="nucleotide sequence ID" value="XM_022806609.1"/>
</dbReference>
<feature type="coiled-coil region" evidence="2">
    <location>
        <begin position="50"/>
        <end position="94"/>
    </location>
</feature>
<dbReference type="GeneID" id="111250819"/>
<dbReference type="Pfam" id="PF12352">
    <property type="entry name" value="V-SNARE_C"/>
    <property type="match status" value="1"/>
</dbReference>
<accession>A0A7M7K955</accession>
<dbReference type="PANTHER" id="PTHR19305">
    <property type="entry name" value="SYNAPTOSOMAL ASSOCIATED PROTEIN"/>
    <property type="match status" value="1"/>
</dbReference>
<dbReference type="AlphaFoldDB" id="A0A7M7K955"/>
<dbReference type="PANTHER" id="PTHR19305:SF9">
    <property type="entry name" value="SYNAPTOSOMAL-ASSOCIATED PROTEIN 29"/>
    <property type="match status" value="1"/>
</dbReference>
<comment type="similarity">
    <text evidence="1">Belongs to the SNAP-25 family.</text>
</comment>
<dbReference type="KEGG" id="vde:111250819"/>
<name>A0A7M7K955_VARDE</name>
<dbReference type="EnsemblMetazoa" id="XM_022806609">
    <property type="protein sequence ID" value="XP_022662344"/>
    <property type="gene ID" value="LOC111250819"/>
</dbReference>